<feature type="domain" description="Cyclin-like" evidence="3">
    <location>
        <begin position="358"/>
        <end position="441"/>
    </location>
</feature>
<gene>
    <name evidence="4" type="ORF">BDEG_27801</name>
</gene>
<dbReference type="Proteomes" id="UP000077115">
    <property type="component" value="Unassembled WGS sequence"/>
</dbReference>
<dbReference type="InterPro" id="IPR004367">
    <property type="entry name" value="Cyclin_C-dom"/>
</dbReference>
<dbReference type="InterPro" id="IPR013763">
    <property type="entry name" value="Cyclin-like_dom"/>
</dbReference>
<organism evidence="4 5">
    <name type="scientific">Batrachochytrium dendrobatidis (strain JEL423)</name>
    <dbReference type="NCBI Taxonomy" id="403673"/>
    <lineage>
        <taxon>Eukaryota</taxon>
        <taxon>Fungi</taxon>
        <taxon>Fungi incertae sedis</taxon>
        <taxon>Chytridiomycota</taxon>
        <taxon>Chytridiomycota incertae sedis</taxon>
        <taxon>Chytridiomycetes</taxon>
        <taxon>Rhizophydiales</taxon>
        <taxon>Rhizophydiales incertae sedis</taxon>
        <taxon>Batrachochytrium</taxon>
    </lineage>
</organism>
<evidence type="ECO:0000313" key="5">
    <source>
        <dbReference type="Proteomes" id="UP000077115"/>
    </source>
</evidence>
<evidence type="ECO:0000259" key="3">
    <source>
        <dbReference type="SMART" id="SM00385"/>
    </source>
</evidence>
<reference evidence="4 5" key="1">
    <citation type="submission" date="2006-10" db="EMBL/GenBank/DDBJ databases">
        <title>The Genome Sequence of Batrachochytrium dendrobatidis JEL423.</title>
        <authorList>
            <consortium name="The Broad Institute Genome Sequencing Platform"/>
            <person name="Birren B."/>
            <person name="Lander E."/>
            <person name="Galagan J."/>
            <person name="Cuomo C."/>
            <person name="Devon K."/>
            <person name="Jaffe D."/>
            <person name="Butler J."/>
            <person name="Alvarez P."/>
            <person name="Gnerre S."/>
            <person name="Grabherr M."/>
            <person name="Kleber M."/>
            <person name="Mauceli E."/>
            <person name="Brockman W."/>
            <person name="Young S."/>
            <person name="LaButti K."/>
            <person name="Sykes S."/>
            <person name="DeCaprio D."/>
            <person name="Crawford M."/>
            <person name="Koehrsen M."/>
            <person name="Engels R."/>
            <person name="Montgomery P."/>
            <person name="Pearson M."/>
            <person name="Howarth C."/>
            <person name="Larson L."/>
            <person name="White J."/>
            <person name="O'Leary S."/>
            <person name="Kodira C."/>
            <person name="Zeng Q."/>
            <person name="Yandava C."/>
            <person name="Alvarado L."/>
            <person name="Longcore J."/>
            <person name="James T."/>
        </authorList>
    </citation>
    <scope>NUCLEOTIDE SEQUENCE [LARGE SCALE GENOMIC DNA]</scope>
    <source>
        <strain evidence="4 5">JEL423</strain>
    </source>
</reference>
<dbReference type="PANTHER" id="PTHR10177">
    <property type="entry name" value="CYCLINS"/>
    <property type="match status" value="1"/>
</dbReference>
<dbReference type="InterPro" id="IPR036915">
    <property type="entry name" value="Cyclin-like_sf"/>
</dbReference>
<dbReference type="SUPFAM" id="SSF47954">
    <property type="entry name" value="Cyclin-like"/>
    <property type="match status" value="2"/>
</dbReference>
<evidence type="ECO:0000313" key="4">
    <source>
        <dbReference type="EMBL" id="OAJ44589.1"/>
    </source>
</evidence>
<proteinExistence type="inferred from homology"/>
<dbReference type="Pfam" id="PF02984">
    <property type="entry name" value="Cyclin_C"/>
    <property type="match status" value="1"/>
</dbReference>
<dbReference type="InterPro" id="IPR039361">
    <property type="entry name" value="Cyclin"/>
</dbReference>
<dbReference type="Gene3D" id="1.10.472.10">
    <property type="entry name" value="Cyclin-like"/>
    <property type="match status" value="2"/>
</dbReference>
<evidence type="ECO:0000256" key="1">
    <source>
        <dbReference type="ARBA" id="ARBA00023127"/>
    </source>
</evidence>
<dbReference type="AlphaFoldDB" id="A0A177WWX1"/>
<dbReference type="CDD" id="cd20520">
    <property type="entry name" value="CYCLIN_CCNE_rpt2"/>
    <property type="match status" value="1"/>
</dbReference>
<dbReference type="SMART" id="SM00385">
    <property type="entry name" value="CYCLIN"/>
    <property type="match status" value="1"/>
</dbReference>
<reference evidence="4 5" key="2">
    <citation type="submission" date="2016-05" db="EMBL/GenBank/DDBJ databases">
        <title>Lineage-specific infection strategies underlie the spectrum of fungal disease in amphibians.</title>
        <authorList>
            <person name="Cuomo C.A."/>
            <person name="Farrer R.A."/>
            <person name="James T."/>
            <person name="Longcore J."/>
            <person name="Birren B."/>
        </authorList>
    </citation>
    <scope>NUCLEOTIDE SEQUENCE [LARGE SCALE GENOMIC DNA]</scope>
    <source>
        <strain evidence="4 5">JEL423</strain>
    </source>
</reference>
<accession>A0A177WWX1</accession>
<dbReference type="InterPro" id="IPR006671">
    <property type="entry name" value="Cyclin_N"/>
</dbReference>
<dbReference type="EMBL" id="DS022312">
    <property type="protein sequence ID" value="OAJ44589.1"/>
    <property type="molecule type" value="Genomic_DNA"/>
</dbReference>
<comment type="similarity">
    <text evidence="2">Belongs to the cyclin family.</text>
</comment>
<protein>
    <submittedName>
        <fullName evidence="4">Cyclin domain-containing protein</fullName>
    </submittedName>
</protein>
<evidence type="ECO:0000256" key="2">
    <source>
        <dbReference type="RuleBase" id="RU000383"/>
    </source>
</evidence>
<sequence>MSNTRVVDIKIDDRCVQSGTVASHINHANMSKCSSFIRNHIGSIILPTPSTTPTSPIDTTSNNLYFKNKKESAFSTDTITSKIHDPFKHPDMIKSSQSALATPKPDTPQRLIKVFFESNLNQKDAGELILETDEDLECADILDLSTATPPMSKNRCYLARIQTPSLIQPTPFQSSLQSLLAHSSPITPHFLSQKPSNSLLSTPLAQYLSSTMGMSSNVCNQLKQCVPPAKMLRNEECDTLDFQNDQPELHDTKCASPAHFKVVSEDLCVATQYATRDCLIDDYKQLYTETFKNVDLETIRKFADNISNLEEKAEFECVLDQWINDLWDEARIDRVIRKSDILMRHPQLEPPTRYIVLEWMREVSAQVIQSRKTFHMAVKFLDGFLALNENLAEDDFQLVAAACLFLSSRFEETLPPTLRFFAEFNIADVDDQQEVERTIKCTRDFTEKVEANLLYHMHWDALIPTMVDFLARYFQFAYTFWPQKETHWLPTSLMNNEVNKDCFKCFSMRRFDPYWYASAASIMDQTLFYPKYLEYKHSVIAAAAFWLSWPDKDTRQEVAEAVTGLKVHQIMPCVEFIRKCDIQVENFIEVVRGPMWEFVVDANANSDDKYRTPFDIVDNQIMGLPRD</sequence>
<dbReference type="STRING" id="403673.A0A177WWX1"/>
<dbReference type="OrthoDB" id="2160455at2759"/>
<dbReference type="VEuPathDB" id="FungiDB:BDEG_27801"/>
<dbReference type="Pfam" id="PF00134">
    <property type="entry name" value="Cyclin_N"/>
    <property type="match status" value="1"/>
</dbReference>
<keyword evidence="1 2" id="KW-0195">Cyclin</keyword>
<name>A0A177WWX1_BATDL</name>